<evidence type="ECO:0000313" key="1">
    <source>
        <dbReference type="EMBL" id="CAI2193802.1"/>
    </source>
</evidence>
<sequence>NINKLKNVSEEIPTLKTQNEVNNVFDIIKNYWLTDKNTPWVLSAISLAFTKMDFEIWNKSRNNTNINESVYHNINLYGTSLLLLAVIKTEEFDNREWNAASNFEKYNVSISSKNKSQVQKFNEASKRLRKQKGKEPEITRQQWLKQEKQAVELLRQKVALEKQLPELRNRENIDE</sequence>
<accession>A0A9W4T819</accession>
<keyword evidence="2" id="KW-1185">Reference proteome</keyword>
<protein>
    <submittedName>
        <fullName evidence="1">16858_t:CDS:1</fullName>
    </submittedName>
</protein>
<dbReference type="EMBL" id="CAMKVN010010037">
    <property type="protein sequence ID" value="CAI2193802.1"/>
    <property type="molecule type" value="Genomic_DNA"/>
</dbReference>
<evidence type="ECO:0000313" key="2">
    <source>
        <dbReference type="Proteomes" id="UP001153678"/>
    </source>
</evidence>
<comment type="caution">
    <text evidence="1">The sequence shown here is derived from an EMBL/GenBank/DDBJ whole genome shotgun (WGS) entry which is preliminary data.</text>
</comment>
<dbReference type="OrthoDB" id="2424330at2759"/>
<name>A0A9W4T819_9GLOM</name>
<gene>
    <name evidence="1" type="ORF">FWILDA_LOCUS16258</name>
</gene>
<proteinExistence type="predicted"/>
<dbReference type="AlphaFoldDB" id="A0A9W4T819"/>
<dbReference type="Proteomes" id="UP001153678">
    <property type="component" value="Unassembled WGS sequence"/>
</dbReference>
<reference evidence="1" key="1">
    <citation type="submission" date="2022-08" db="EMBL/GenBank/DDBJ databases">
        <authorList>
            <person name="Kallberg Y."/>
            <person name="Tangrot J."/>
            <person name="Rosling A."/>
        </authorList>
    </citation>
    <scope>NUCLEOTIDE SEQUENCE</scope>
    <source>
        <strain evidence="1">Wild A</strain>
    </source>
</reference>
<feature type="non-terminal residue" evidence="1">
    <location>
        <position position="175"/>
    </location>
</feature>
<organism evidence="1 2">
    <name type="scientific">Funneliformis geosporum</name>
    <dbReference type="NCBI Taxonomy" id="1117311"/>
    <lineage>
        <taxon>Eukaryota</taxon>
        <taxon>Fungi</taxon>
        <taxon>Fungi incertae sedis</taxon>
        <taxon>Mucoromycota</taxon>
        <taxon>Glomeromycotina</taxon>
        <taxon>Glomeromycetes</taxon>
        <taxon>Glomerales</taxon>
        <taxon>Glomeraceae</taxon>
        <taxon>Funneliformis</taxon>
    </lineage>
</organism>